<sequence length="81" mass="9201">MISLVFSEIASSSLLLLATFWVLRSAICFLHFSKFIISLFTSLTKSLLESSDASSDDAWILSTFGLVFWFWSVQAQYNNLH</sequence>
<keyword evidence="3" id="KW-1185">Reference proteome</keyword>
<comment type="caution">
    <text evidence="2">The sequence shown here is derived from an EMBL/GenBank/DDBJ whole genome shotgun (WGS) entry which is preliminary data.</text>
</comment>
<gene>
    <name evidence="2" type="ORF">BSTOLATCC_MIC34081</name>
</gene>
<feature type="transmembrane region" description="Helical" evidence="1">
    <location>
        <begin position="14"/>
        <end position="37"/>
    </location>
</feature>
<dbReference type="Proteomes" id="UP001162131">
    <property type="component" value="Unassembled WGS sequence"/>
</dbReference>
<reference evidence="2" key="1">
    <citation type="submission" date="2021-09" db="EMBL/GenBank/DDBJ databases">
        <authorList>
            <consortium name="AG Swart"/>
            <person name="Singh M."/>
            <person name="Singh A."/>
            <person name="Seah K."/>
            <person name="Emmerich C."/>
        </authorList>
    </citation>
    <scope>NUCLEOTIDE SEQUENCE</scope>
    <source>
        <strain evidence="2">ATCC30299</strain>
    </source>
</reference>
<keyword evidence="1" id="KW-0812">Transmembrane</keyword>
<evidence type="ECO:0000313" key="3">
    <source>
        <dbReference type="Proteomes" id="UP001162131"/>
    </source>
</evidence>
<organism evidence="2 3">
    <name type="scientific">Blepharisma stoltei</name>
    <dbReference type="NCBI Taxonomy" id="1481888"/>
    <lineage>
        <taxon>Eukaryota</taxon>
        <taxon>Sar</taxon>
        <taxon>Alveolata</taxon>
        <taxon>Ciliophora</taxon>
        <taxon>Postciliodesmatophora</taxon>
        <taxon>Heterotrichea</taxon>
        <taxon>Heterotrichida</taxon>
        <taxon>Blepharismidae</taxon>
        <taxon>Blepharisma</taxon>
    </lineage>
</organism>
<keyword evidence="1" id="KW-0472">Membrane</keyword>
<dbReference type="AlphaFoldDB" id="A0AAU9JNX6"/>
<evidence type="ECO:0000313" key="2">
    <source>
        <dbReference type="EMBL" id="CAG9323431.1"/>
    </source>
</evidence>
<keyword evidence="1" id="KW-1133">Transmembrane helix</keyword>
<dbReference type="EMBL" id="CAJZBQ010000034">
    <property type="protein sequence ID" value="CAG9323431.1"/>
    <property type="molecule type" value="Genomic_DNA"/>
</dbReference>
<feature type="transmembrane region" description="Helical" evidence="1">
    <location>
        <begin position="58"/>
        <end position="77"/>
    </location>
</feature>
<proteinExistence type="predicted"/>
<protein>
    <submittedName>
        <fullName evidence="2">Uncharacterized protein</fullName>
    </submittedName>
</protein>
<accession>A0AAU9JNX6</accession>
<evidence type="ECO:0000256" key="1">
    <source>
        <dbReference type="SAM" id="Phobius"/>
    </source>
</evidence>
<name>A0AAU9JNX6_9CILI</name>